<dbReference type="RefSeq" id="WP_094156702.1">
    <property type="nucleotide sequence ID" value="NZ_CP020028.1"/>
</dbReference>
<evidence type="ECO:0000313" key="3">
    <source>
        <dbReference type="Proteomes" id="UP000214666"/>
    </source>
</evidence>
<accession>A0A222WUI4</accession>
<gene>
    <name evidence="2" type="ORF">B4V02_23970</name>
</gene>
<dbReference type="OrthoDB" id="2598069at2"/>
<evidence type="ECO:0000256" key="1">
    <source>
        <dbReference type="SAM" id="SignalP"/>
    </source>
</evidence>
<dbReference type="Proteomes" id="UP000214666">
    <property type="component" value="Chromosome"/>
</dbReference>
<protein>
    <submittedName>
        <fullName evidence="2">Uncharacterized protein</fullName>
    </submittedName>
</protein>
<proteinExistence type="predicted"/>
<feature type="signal peptide" evidence="1">
    <location>
        <begin position="1"/>
        <end position="30"/>
    </location>
</feature>
<name>A0A222WUI4_9BACL</name>
<evidence type="ECO:0000313" key="2">
    <source>
        <dbReference type="EMBL" id="ASR49524.1"/>
    </source>
</evidence>
<dbReference type="KEGG" id="pkb:B4V02_23970"/>
<organism evidence="2 3">
    <name type="scientific">Paenibacillus kribbensis</name>
    <dbReference type="NCBI Taxonomy" id="172713"/>
    <lineage>
        <taxon>Bacteria</taxon>
        <taxon>Bacillati</taxon>
        <taxon>Bacillota</taxon>
        <taxon>Bacilli</taxon>
        <taxon>Bacillales</taxon>
        <taxon>Paenibacillaceae</taxon>
        <taxon>Paenibacillus</taxon>
    </lineage>
</organism>
<feature type="chain" id="PRO_5038859023" evidence="1">
    <location>
        <begin position="31"/>
        <end position="279"/>
    </location>
</feature>
<dbReference type="EMBL" id="CP020028">
    <property type="protein sequence ID" value="ASR49524.1"/>
    <property type="molecule type" value="Genomic_DNA"/>
</dbReference>
<keyword evidence="3" id="KW-1185">Reference proteome</keyword>
<reference evidence="2 3" key="1">
    <citation type="submission" date="2017-03" db="EMBL/GenBank/DDBJ databases">
        <title>Complete genome sequence of Paenibacillus Kribbensis producing bioflocculants.</title>
        <authorList>
            <person name="Lee H.-G."/>
            <person name="Oh H.-M."/>
        </authorList>
    </citation>
    <scope>NUCLEOTIDE SEQUENCE [LARGE SCALE GENOMIC DNA]</scope>
    <source>
        <strain evidence="2 3">AM49</strain>
    </source>
</reference>
<keyword evidence="1" id="KW-0732">Signal</keyword>
<dbReference type="AlphaFoldDB" id="A0A222WUI4"/>
<sequence length="279" mass="30779">MKFLSFNGKIKKTMLLIPLLAMSVFPSLTGAESASNEELAKQSIKNYVEAAKSGDASEAAKWVIDTRFKSEQEQLKEYKESVSNNPFSDVSIKNIVSASDDTYTATVELTRKDDGSINTVTYPIIKKGDSWKVLVGGQETKSKKVEKLIQSQSEENNTSSVKPLSTELASYGGDTVWVSAGDHIYSGRFNMTEDRVGITGWQQIPGSLSKCAVRYSIVEKGIFSDDAYGQTFHTGFNYWNGAAFYETVYTGRQLSSVYLKATNEELGNSVKLRGHVYGN</sequence>